<dbReference type="EMBL" id="BLKM01008356">
    <property type="protein sequence ID" value="GFG33393.1"/>
    <property type="molecule type" value="Genomic_DNA"/>
</dbReference>
<dbReference type="InParanoid" id="A0A6L2PLD1"/>
<reference evidence="5" key="1">
    <citation type="submission" date="2020-01" db="EMBL/GenBank/DDBJ databases">
        <title>Draft genome sequence of the Termite Coptotermes fromosanus.</title>
        <authorList>
            <person name="Itakura S."/>
            <person name="Yosikawa Y."/>
            <person name="Umezawa K."/>
        </authorList>
    </citation>
    <scope>NUCLEOTIDE SEQUENCE [LARGE SCALE GENOMIC DNA]</scope>
</reference>
<gene>
    <name evidence="4" type="ORF">Cfor_10002</name>
</gene>
<organism evidence="4 5">
    <name type="scientific">Coptotermes formosanus</name>
    <name type="common">Formosan subterranean termite</name>
    <dbReference type="NCBI Taxonomy" id="36987"/>
    <lineage>
        <taxon>Eukaryota</taxon>
        <taxon>Metazoa</taxon>
        <taxon>Ecdysozoa</taxon>
        <taxon>Arthropoda</taxon>
        <taxon>Hexapoda</taxon>
        <taxon>Insecta</taxon>
        <taxon>Pterygota</taxon>
        <taxon>Neoptera</taxon>
        <taxon>Polyneoptera</taxon>
        <taxon>Dictyoptera</taxon>
        <taxon>Blattodea</taxon>
        <taxon>Blattoidea</taxon>
        <taxon>Termitoidae</taxon>
        <taxon>Rhinotermitidae</taxon>
        <taxon>Coptotermes</taxon>
    </lineage>
</organism>
<sequence length="87" mass="10355">MGSEMPEMWTNCSYHTNMKEDSFDPQPKQKTVLKDAIYKFLRQFYNESDSEKITDEFMKDFYRSISSLSLDDLEKLATSYLQDEKTN</sequence>
<dbReference type="Proteomes" id="UP000502823">
    <property type="component" value="Unassembled WGS sequence"/>
</dbReference>
<dbReference type="GO" id="GO:0006620">
    <property type="term" value="P:post-translational protein targeting to endoplasmic reticulum membrane"/>
    <property type="evidence" value="ECO:0007669"/>
    <property type="project" value="InterPro"/>
</dbReference>
<evidence type="ECO:0000313" key="4">
    <source>
        <dbReference type="EMBL" id="GFG33393.1"/>
    </source>
</evidence>
<keyword evidence="5" id="KW-1185">Reference proteome</keyword>
<name>A0A6L2PLD1_COPFO</name>
<evidence type="ECO:0000256" key="2">
    <source>
        <dbReference type="ARBA" id="ARBA00022490"/>
    </source>
</evidence>
<dbReference type="InterPro" id="IPR047154">
    <property type="entry name" value="UBL4A-like"/>
</dbReference>
<dbReference type="OrthoDB" id="8185259at2759"/>
<proteinExistence type="predicted"/>
<dbReference type="GO" id="GO:0071818">
    <property type="term" value="C:BAT3 complex"/>
    <property type="evidence" value="ECO:0007669"/>
    <property type="project" value="TreeGrafter"/>
</dbReference>
<evidence type="ECO:0000313" key="5">
    <source>
        <dbReference type="Proteomes" id="UP000502823"/>
    </source>
</evidence>
<dbReference type="GO" id="GO:0071816">
    <property type="term" value="P:tail-anchored membrane protein insertion into ER membrane"/>
    <property type="evidence" value="ECO:0007669"/>
    <property type="project" value="TreeGrafter"/>
</dbReference>
<comment type="subcellular location">
    <subcellularLocation>
        <location evidence="1">Cytoplasm</location>
    </subcellularLocation>
</comment>
<evidence type="ECO:0000259" key="3">
    <source>
        <dbReference type="Pfam" id="PF17840"/>
    </source>
</evidence>
<dbReference type="Pfam" id="PF17840">
    <property type="entry name" value="Tugs"/>
    <property type="match status" value="1"/>
</dbReference>
<dbReference type="InterPro" id="IPR041421">
    <property type="entry name" value="Ubl4_C_TUGS"/>
</dbReference>
<accession>A0A6L2PLD1</accession>
<dbReference type="AlphaFoldDB" id="A0A6L2PLD1"/>
<feature type="domain" description="Ubl4 C-terminal TUGS" evidence="3">
    <location>
        <begin position="41"/>
        <end position="78"/>
    </location>
</feature>
<comment type="caution">
    <text evidence="4">The sequence shown here is derived from an EMBL/GenBank/DDBJ whole genome shotgun (WGS) entry which is preliminary data.</text>
</comment>
<dbReference type="PANTHER" id="PTHR46555:SF1">
    <property type="entry name" value="UBIQUITIN-LIKE PROTEIN 4A"/>
    <property type="match status" value="1"/>
</dbReference>
<dbReference type="GO" id="GO:0051087">
    <property type="term" value="F:protein-folding chaperone binding"/>
    <property type="evidence" value="ECO:0007669"/>
    <property type="project" value="TreeGrafter"/>
</dbReference>
<dbReference type="FunCoup" id="A0A6L2PLD1">
    <property type="interactions" value="167"/>
</dbReference>
<keyword evidence="2" id="KW-0963">Cytoplasm</keyword>
<evidence type="ECO:0000256" key="1">
    <source>
        <dbReference type="ARBA" id="ARBA00004496"/>
    </source>
</evidence>
<dbReference type="PANTHER" id="PTHR46555">
    <property type="entry name" value="UBIQUITIN-LIKE PROTEIN 4A"/>
    <property type="match status" value="1"/>
</dbReference>
<protein>
    <recommendedName>
        <fullName evidence="3">Ubl4 C-terminal TUGS domain-containing protein</fullName>
    </recommendedName>
</protein>